<sequence>MLGPTNPVFAMRVAAFFNKEREIHFEKSALSLATLTGDATVEGSSNTVDTCYCPVLNAITNCQRFNAHQVTRFLSASLAYLNETENAPCAVLRTRTRNVISALSTVAPHFPFCHEPISSEHVWLLSQIFYIILKNSFGIGEPVAVCKDKLPSMVSGILSRVLTTCPDLFEVDCLASSSLPFFQSHISNLQILVEDAISKTSSDNSTKLSPRQIFDHWRTLWLVLDSLITCVPTVVNQNQRTSYLNLIHATRDLLTREIANIQWMLLDLFQTTPLEVDDFNAICDLLVLWNQLSNALNTISKQHATLLFMSGIDSNGIGATDPAEAAPVSEEEPLIEAQDPSAHVTAVHSGDLDWSSCMTGWSALQTISKDLSHEKLKSKLRHEV</sequence>
<gene>
    <name evidence="1" type="ORF">FBUS_01733</name>
</gene>
<name>A0A8E0S6V7_9TREM</name>
<protein>
    <submittedName>
        <fullName evidence="1">Uncharacterized protein</fullName>
    </submittedName>
</protein>
<accession>A0A8E0S6V7</accession>
<dbReference type="OrthoDB" id="10419384at2759"/>
<dbReference type="EMBL" id="LUCM01000230">
    <property type="protein sequence ID" value="KAA0200877.1"/>
    <property type="molecule type" value="Genomic_DNA"/>
</dbReference>
<dbReference type="AlphaFoldDB" id="A0A8E0S6V7"/>
<evidence type="ECO:0000313" key="2">
    <source>
        <dbReference type="Proteomes" id="UP000728185"/>
    </source>
</evidence>
<proteinExistence type="predicted"/>
<keyword evidence="2" id="KW-1185">Reference proteome</keyword>
<dbReference type="Proteomes" id="UP000728185">
    <property type="component" value="Unassembled WGS sequence"/>
</dbReference>
<organism evidence="1 2">
    <name type="scientific">Fasciolopsis buskii</name>
    <dbReference type="NCBI Taxonomy" id="27845"/>
    <lineage>
        <taxon>Eukaryota</taxon>
        <taxon>Metazoa</taxon>
        <taxon>Spiralia</taxon>
        <taxon>Lophotrochozoa</taxon>
        <taxon>Platyhelminthes</taxon>
        <taxon>Trematoda</taxon>
        <taxon>Digenea</taxon>
        <taxon>Plagiorchiida</taxon>
        <taxon>Echinostomata</taxon>
        <taxon>Echinostomatoidea</taxon>
        <taxon>Fasciolidae</taxon>
        <taxon>Fasciolopsis</taxon>
    </lineage>
</organism>
<comment type="caution">
    <text evidence="1">The sequence shown here is derived from an EMBL/GenBank/DDBJ whole genome shotgun (WGS) entry which is preliminary data.</text>
</comment>
<evidence type="ECO:0000313" key="1">
    <source>
        <dbReference type="EMBL" id="KAA0200877.1"/>
    </source>
</evidence>
<reference evidence="1" key="1">
    <citation type="submission" date="2019-05" db="EMBL/GenBank/DDBJ databases">
        <title>Annotation for the trematode Fasciolopsis buski.</title>
        <authorList>
            <person name="Choi Y.-J."/>
        </authorList>
    </citation>
    <scope>NUCLEOTIDE SEQUENCE</scope>
    <source>
        <strain evidence="1">HT</strain>
        <tissue evidence="1">Whole worm</tissue>
    </source>
</reference>